<organism evidence="2 3">
    <name type="scientific">Campylobacter corcagiensis</name>
    <dbReference type="NCBI Taxonomy" id="1448857"/>
    <lineage>
        <taxon>Bacteria</taxon>
        <taxon>Pseudomonadati</taxon>
        <taxon>Campylobacterota</taxon>
        <taxon>Epsilonproteobacteria</taxon>
        <taxon>Campylobacterales</taxon>
        <taxon>Campylobacteraceae</taxon>
        <taxon>Campylobacter</taxon>
    </lineage>
</organism>
<feature type="transmembrane region" description="Helical" evidence="1">
    <location>
        <begin position="27"/>
        <end position="48"/>
    </location>
</feature>
<keyword evidence="3" id="KW-1185">Reference proteome</keyword>
<dbReference type="EMBL" id="CP063078">
    <property type="protein sequence ID" value="QOQ88022.1"/>
    <property type="molecule type" value="Genomic_DNA"/>
</dbReference>
<dbReference type="AlphaFoldDB" id="A0A7M1LHF3"/>
<accession>A0A7M1LHF3</accession>
<keyword evidence="1" id="KW-0812">Transmembrane</keyword>
<name>A0A7M1LHF3_9BACT</name>
<keyword evidence="1" id="KW-1133">Transmembrane helix</keyword>
<feature type="transmembrane region" description="Helical" evidence="1">
    <location>
        <begin position="54"/>
        <end position="72"/>
    </location>
</feature>
<sequence>MFFKTIKAVFKNSDEKIEIYSKFLTKVTIFTLIIGVILGLIIWFISSSSVGEDIAALIWCITFTISVAVMSIKEMLLSNKETSCLIKE</sequence>
<dbReference type="RefSeq" id="WP_025801931.1">
    <property type="nucleotide sequence ID" value="NZ_CP053842.1"/>
</dbReference>
<dbReference type="Proteomes" id="UP000594749">
    <property type="component" value="Chromosome"/>
</dbReference>
<proteinExistence type="predicted"/>
<gene>
    <name evidence="2" type="ORF">IMC76_04320</name>
</gene>
<protein>
    <submittedName>
        <fullName evidence="2">Uncharacterized protein</fullName>
    </submittedName>
</protein>
<keyword evidence="1" id="KW-0472">Membrane</keyword>
<evidence type="ECO:0000313" key="2">
    <source>
        <dbReference type="EMBL" id="QOQ88022.1"/>
    </source>
</evidence>
<reference evidence="2 3" key="1">
    <citation type="submission" date="2020-10" db="EMBL/GenBank/DDBJ databases">
        <title>Campylobacter and Helicobacter PacBio genomes.</title>
        <authorList>
            <person name="Lane C."/>
        </authorList>
    </citation>
    <scope>NUCLEOTIDE SEQUENCE [LARGE SCALE GENOMIC DNA]</scope>
    <source>
        <strain evidence="2 3">2016D-0077</strain>
    </source>
</reference>
<evidence type="ECO:0000313" key="3">
    <source>
        <dbReference type="Proteomes" id="UP000594749"/>
    </source>
</evidence>
<evidence type="ECO:0000256" key="1">
    <source>
        <dbReference type="SAM" id="Phobius"/>
    </source>
</evidence>